<dbReference type="AlphaFoldDB" id="B0EBW4"/>
<dbReference type="EMBL" id="DS548639">
    <property type="protein sequence ID" value="EDR27984.1"/>
    <property type="molecule type" value="Genomic_DNA"/>
</dbReference>
<reference evidence="3" key="1">
    <citation type="submission" date="2007-12" db="EMBL/GenBank/DDBJ databases">
        <title>Annotation of Entamoeba dispar SAW760.</title>
        <authorList>
            <person name="Lorenzi H."/>
            <person name="Inman J."/>
            <person name="Schobel S."/>
            <person name="Amedeo P."/>
            <person name="Caler E."/>
        </authorList>
    </citation>
    <scope>NUCLEOTIDE SEQUENCE [LARGE SCALE GENOMIC DNA]</scope>
    <source>
        <strain evidence="3">ATCC PRA-260 / SAW760</strain>
    </source>
</reference>
<keyword evidence="1" id="KW-0732">Signal</keyword>
<dbReference type="OMA" id="MYMSAPL"/>
<dbReference type="VEuPathDB" id="AmoebaDB:EDI_022300"/>
<organism evidence="3">
    <name type="scientific">Entamoeba dispar (strain ATCC PRA-260 / SAW760)</name>
    <dbReference type="NCBI Taxonomy" id="370354"/>
    <lineage>
        <taxon>Eukaryota</taxon>
        <taxon>Amoebozoa</taxon>
        <taxon>Evosea</taxon>
        <taxon>Archamoebae</taxon>
        <taxon>Mastigamoebida</taxon>
        <taxon>Entamoebidae</taxon>
        <taxon>Entamoeba</taxon>
    </lineage>
</organism>
<evidence type="ECO:0000313" key="2">
    <source>
        <dbReference type="EMBL" id="EDR27984.1"/>
    </source>
</evidence>
<dbReference type="eggNOG" id="ENOG502RC5H">
    <property type="taxonomic scope" value="Eukaryota"/>
</dbReference>
<protein>
    <submittedName>
        <fullName evidence="2">Uncharacterized protein</fullName>
    </submittedName>
</protein>
<evidence type="ECO:0000256" key="1">
    <source>
        <dbReference type="SAM" id="SignalP"/>
    </source>
</evidence>
<dbReference type="RefSeq" id="XP_001735804.1">
    <property type="nucleotide sequence ID" value="XM_001735752.1"/>
</dbReference>
<feature type="chain" id="PRO_5012361610" evidence="1">
    <location>
        <begin position="16"/>
        <end position="165"/>
    </location>
</feature>
<dbReference type="GeneID" id="5880769"/>
<name>B0EBW4_ENTDS</name>
<sequence length="165" mass="19728">MKGLYFLLFVILCHADIVGMYMTAPLLTNQYISPEDMCSGKLCRFRVKQVMRKCKLYEHKLKQLDRIERRLNREAERDMLDLSSLQNTQDHRVLQHKLRKEQKTLRKVRLTRVKLMNLMRRVLGDLSYSQQARVIRYVGLEHRIDPSYENLTKNNGLNHMKPKLI</sequence>
<keyword evidence="3" id="KW-1185">Reference proteome</keyword>
<evidence type="ECO:0000313" key="3">
    <source>
        <dbReference type="Proteomes" id="UP000008076"/>
    </source>
</evidence>
<feature type="signal peptide" evidence="1">
    <location>
        <begin position="1"/>
        <end position="15"/>
    </location>
</feature>
<dbReference type="OrthoDB" id="26231at2759"/>
<proteinExistence type="predicted"/>
<accession>B0EBW4</accession>
<dbReference type="KEGG" id="edi:EDI_022300"/>
<gene>
    <name evidence="2" type="ORF">EDI_022300</name>
</gene>
<dbReference type="Proteomes" id="UP000008076">
    <property type="component" value="Unassembled WGS sequence"/>
</dbReference>